<accession>A0A7Z0VP19</accession>
<dbReference type="OrthoDB" id="5290589at2"/>
<dbReference type="RefSeq" id="WP_069120989.1">
    <property type="nucleotide sequence ID" value="NZ_MARB01000002.1"/>
</dbReference>
<evidence type="ECO:0000259" key="1">
    <source>
        <dbReference type="Pfam" id="PF07238"/>
    </source>
</evidence>
<protein>
    <submittedName>
        <fullName evidence="2">PilZ domain protein</fullName>
    </submittedName>
</protein>
<dbReference type="EMBL" id="MARB01000002">
    <property type="protein sequence ID" value="ODJ89242.1"/>
    <property type="molecule type" value="Genomic_DNA"/>
</dbReference>
<sequence length="107" mass="11778">MNDFIEKRDFYRMVVDGEVRYRIEGESQVSTGKVKNLSNSGLLMSSDREMAPGTKITIAIIPGHSITPPLLADAKVIRSDSAESDQFNIACSIDRILTESDTGPDFP</sequence>
<evidence type="ECO:0000313" key="2">
    <source>
        <dbReference type="EMBL" id="ODJ89242.1"/>
    </source>
</evidence>
<dbReference type="Proteomes" id="UP000094769">
    <property type="component" value="Unassembled WGS sequence"/>
</dbReference>
<dbReference type="AlphaFoldDB" id="A0A7Z0VP19"/>
<dbReference type="GO" id="GO:0035438">
    <property type="term" value="F:cyclic-di-GMP binding"/>
    <property type="evidence" value="ECO:0007669"/>
    <property type="project" value="InterPro"/>
</dbReference>
<dbReference type="SUPFAM" id="SSF141371">
    <property type="entry name" value="PilZ domain-like"/>
    <property type="match status" value="1"/>
</dbReference>
<dbReference type="Gene3D" id="2.40.10.220">
    <property type="entry name" value="predicted glycosyltransferase like domains"/>
    <property type="match status" value="1"/>
</dbReference>
<organism evidence="2 3">
    <name type="scientific">Candidatus Thiodiazotropha endolucinida</name>
    <dbReference type="NCBI Taxonomy" id="1655433"/>
    <lineage>
        <taxon>Bacteria</taxon>
        <taxon>Pseudomonadati</taxon>
        <taxon>Pseudomonadota</taxon>
        <taxon>Gammaproteobacteria</taxon>
        <taxon>Chromatiales</taxon>
        <taxon>Sedimenticolaceae</taxon>
        <taxon>Candidatus Thiodiazotropha</taxon>
    </lineage>
</organism>
<comment type="caution">
    <text evidence="2">The sequence shown here is derived from an EMBL/GenBank/DDBJ whole genome shotgun (WGS) entry which is preliminary data.</text>
</comment>
<keyword evidence="3" id="KW-1185">Reference proteome</keyword>
<name>A0A7Z0VP19_9GAMM</name>
<reference evidence="2 3" key="1">
    <citation type="submission" date="2016-06" db="EMBL/GenBank/DDBJ databases">
        <title>Genome sequence of endosymbiont of Candidatus Endolucinida thiodiazotropha.</title>
        <authorList>
            <person name="Poehlein A."/>
            <person name="Koenig S."/>
            <person name="Heiden S.E."/>
            <person name="Thuermer A."/>
            <person name="Voget S."/>
            <person name="Daniel R."/>
            <person name="Markert S."/>
            <person name="Gros O."/>
            <person name="Schweder T."/>
        </authorList>
    </citation>
    <scope>NUCLEOTIDE SEQUENCE [LARGE SCALE GENOMIC DNA]</scope>
    <source>
        <strain evidence="2 3">COS</strain>
    </source>
</reference>
<proteinExistence type="predicted"/>
<evidence type="ECO:0000313" key="3">
    <source>
        <dbReference type="Proteomes" id="UP000094769"/>
    </source>
</evidence>
<dbReference type="Pfam" id="PF07238">
    <property type="entry name" value="PilZ"/>
    <property type="match status" value="1"/>
</dbReference>
<feature type="domain" description="PilZ" evidence="1">
    <location>
        <begin position="6"/>
        <end position="95"/>
    </location>
</feature>
<dbReference type="InterPro" id="IPR009875">
    <property type="entry name" value="PilZ_domain"/>
</dbReference>
<gene>
    <name evidence="2" type="ORF">CODIS_03410</name>
</gene>